<dbReference type="EMBL" id="CH991547">
    <property type="protein sequence ID" value="EDQ90447.1"/>
    <property type="molecule type" value="Genomic_DNA"/>
</dbReference>
<keyword evidence="2" id="KW-1015">Disulfide bond</keyword>
<dbReference type="InterPro" id="IPR038765">
    <property type="entry name" value="Papain-like_cys_pep_sf"/>
</dbReference>
<dbReference type="GO" id="GO:0005615">
    <property type="term" value="C:extracellular space"/>
    <property type="evidence" value="ECO:0000318"/>
    <property type="project" value="GO_Central"/>
</dbReference>
<dbReference type="FunFam" id="3.90.70.10:FF:000087">
    <property type="entry name" value="Counting factor associated protein D"/>
    <property type="match status" value="1"/>
</dbReference>
<dbReference type="eggNOG" id="KOG1543">
    <property type="taxonomic scope" value="Eukaryota"/>
</dbReference>
<dbReference type="Proteomes" id="UP000001357">
    <property type="component" value="Unassembled WGS sequence"/>
</dbReference>
<name>A9UVT4_MONBE</name>
<protein>
    <recommendedName>
        <fullName evidence="8">Peptidase C1A papain C-terminal domain-containing protein</fullName>
    </recommendedName>
</protein>
<dbReference type="PROSITE" id="PS00639">
    <property type="entry name" value="THIOL_PROTEASE_HIS"/>
    <property type="match status" value="1"/>
</dbReference>
<dbReference type="PANTHER" id="PTHR12411">
    <property type="entry name" value="CYSTEINE PROTEASE FAMILY C1-RELATED"/>
    <property type="match status" value="1"/>
</dbReference>
<keyword evidence="7" id="KW-1185">Reference proteome</keyword>
<gene>
    <name evidence="6" type="ORF">MONBRDRAFT_16217</name>
</gene>
<reference evidence="6 7" key="1">
    <citation type="journal article" date="2008" name="Nature">
        <title>The genome of the choanoflagellate Monosiga brevicollis and the origin of metazoans.</title>
        <authorList>
            <consortium name="JGI Sequencing"/>
            <person name="King N."/>
            <person name="Westbrook M.J."/>
            <person name="Young S.L."/>
            <person name="Kuo A."/>
            <person name="Abedin M."/>
            <person name="Chapman J."/>
            <person name="Fairclough S."/>
            <person name="Hellsten U."/>
            <person name="Isogai Y."/>
            <person name="Letunic I."/>
            <person name="Marr M."/>
            <person name="Pincus D."/>
            <person name="Putnam N."/>
            <person name="Rokas A."/>
            <person name="Wright K.J."/>
            <person name="Zuzow R."/>
            <person name="Dirks W."/>
            <person name="Good M."/>
            <person name="Goodstein D."/>
            <person name="Lemons D."/>
            <person name="Li W."/>
            <person name="Lyons J.B."/>
            <person name="Morris A."/>
            <person name="Nichols S."/>
            <person name="Richter D.J."/>
            <person name="Salamov A."/>
            <person name="Bork P."/>
            <person name="Lim W.A."/>
            <person name="Manning G."/>
            <person name="Miller W.T."/>
            <person name="McGinnis W."/>
            <person name="Shapiro H."/>
            <person name="Tjian R."/>
            <person name="Grigoriev I.V."/>
            <person name="Rokhsar D."/>
        </authorList>
    </citation>
    <scope>NUCLEOTIDE SEQUENCE [LARGE SCALE GENOMIC DNA]</scope>
    <source>
        <strain evidence="7">MX1 / ATCC 50154</strain>
    </source>
</reference>
<dbReference type="InterPro" id="IPR025660">
    <property type="entry name" value="Pept_his_AS"/>
</dbReference>
<dbReference type="PRINTS" id="PR00705">
    <property type="entry name" value="PAPAIN"/>
</dbReference>
<dbReference type="GO" id="GO:0008656">
    <property type="term" value="F:cysteine-type endopeptidase activator activity involved in apoptotic process"/>
    <property type="evidence" value="ECO:0000318"/>
    <property type="project" value="GO_Central"/>
</dbReference>
<feature type="domain" description="Cathepsin propeptide inhibitor" evidence="5">
    <location>
        <begin position="235"/>
        <end position="291"/>
    </location>
</feature>
<dbReference type="Pfam" id="PF08246">
    <property type="entry name" value="Inhibitor_I29"/>
    <property type="match status" value="1"/>
</dbReference>
<proteinExistence type="inferred from homology"/>
<evidence type="ECO:0000256" key="2">
    <source>
        <dbReference type="ARBA" id="ARBA00023157"/>
    </source>
</evidence>
<evidence type="ECO:0000256" key="3">
    <source>
        <dbReference type="SAM" id="SignalP"/>
    </source>
</evidence>
<dbReference type="InParanoid" id="A9UVT4"/>
<keyword evidence="3" id="KW-0732">Signal</keyword>
<evidence type="ECO:0008006" key="8">
    <source>
        <dbReference type="Google" id="ProtNLM"/>
    </source>
</evidence>
<dbReference type="AlphaFoldDB" id="A9UVT4"/>
<dbReference type="InterPro" id="IPR013201">
    <property type="entry name" value="Prot_inhib_I29"/>
</dbReference>
<dbReference type="OMA" id="KAFHHFK"/>
<dbReference type="InterPro" id="IPR039417">
    <property type="entry name" value="Peptidase_C1A_papain-like"/>
</dbReference>
<dbReference type="InterPro" id="IPR013128">
    <property type="entry name" value="Peptidase_C1A"/>
</dbReference>
<dbReference type="GO" id="GO:0005764">
    <property type="term" value="C:lysosome"/>
    <property type="evidence" value="ECO:0000318"/>
    <property type="project" value="GO_Central"/>
</dbReference>
<dbReference type="SMART" id="SM00848">
    <property type="entry name" value="Inhibitor_I29"/>
    <property type="match status" value="1"/>
</dbReference>
<evidence type="ECO:0000259" key="4">
    <source>
        <dbReference type="SMART" id="SM00645"/>
    </source>
</evidence>
<dbReference type="PROSITE" id="PS00139">
    <property type="entry name" value="THIOL_PROTEASE_CYS"/>
    <property type="match status" value="1"/>
</dbReference>
<dbReference type="GO" id="GO:0004197">
    <property type="term" value="F:cysteine-type endopeptidase activity"/>
    <property type="evidence" value="ECO:0000318"/>
    <property type="project" value="GO_Central"/>
</dbReference>
<dbReference type="GO" id="GO:0051603">
    <property type="term" value="P:proteolysis involved in protein catabolic process"/>
    <property type="evidence" value="ECO:0000318"/>
    <property type="project" value="GO_Central"/>
</dbReference>
<evidence type="ECO:0000313" key="7">
    <source>
        <dbReference type="Proteomes" id="UP000001357"/>
    </source>
</evidence>
<comment type="similarity">
    <text evidence="1">Belongs to the peptidase C1 family.</text>
</comment>
<dbReference type="CDD" id="cd02248">
    <property type="entry name" value="Peptidase_C1A"/>
    <property type="match status" value="1"/>
</dbReference>
<dbReference type="InterPro" id="IPR000169">
    <property type="entry name" value="Pept_cys_AS"/>
</dbReference>
<dbReference type="GeneID" id="5890031"/>
<dbReference type="Pfam" id="PF00112">
    <property type="entry name" value="Peptidase_C1"/>
    <property type="match status" value="1"/>
</dbReference>
<evidence type="ECO:0000259" key="5">
    <source>
        <dbReference type="SMART" id="SM00848"/>
    </source>
</evidence>
<organism evidence="6 7">
    <name type="scientific">Monosiga brevicollis</name>
    <name type="common">Choanoflagellate</name>
    <dbReference type="NCBI Taxonomy" id="81824"/>
    <lineage>
        <taxon>Eukaryota</taxon>
        <taxon>Choanoflagellata</taxon>
        <taxon>Craspedida</taxon>
        <taxon>Salpingoecidae</taxon>
        <taxon>Monosiga</taxon>
    </lineage>
</organism>
<dbReference type="Gene3D" id="3.90.70.10">
    <property type="entry name" value="Cysteine proteinases"/>
    <property type="match status" value="1"/>
</dbReference>
<dbReference type="SUPFAM" id="SSF54001">
    <property type="entry name" value="Cysteine proteinases"/>
    <property type="match status" value="1"/>
</dbReference>
<dbReference type="GO" id="GO:2001235">
    <property type="term" value="P:positive regulation of apoptotic signaling pathway"/>
    <property type="evidence" value="ECO:0000318"/>
    <property type="project" value="GO_Central"/>
</dbReference>
<evidence type="ECO:0000256" key="1">
    <source>
        <dbReference type="ARBA" id="ARBA00008455"/>
    </source>
</evidence>
<dbReference type="MEROPS" id="C01.067"/>
<dbReference type="GO" id="GO:0006955">
    <property type="term" value="P:immune response"/>
    <property type="evidence" value="ECO:0000318"/>
    <property type="project" value="GO_Central"/>
</dbReference>
<evidence type="ECO:0000313" key="6">
    <source>
        <dbReference type="EMBL" id="EDQ90447.1"/>
    </source>
</evidence>
<dbReference type="SMART" id="SM00645">
    <property type="entry name" value="Pept_C1"/>
    <property type="match status" value="1"/>
</dbReference>
<dbReference type="PROSITE" id="PS00640">
    <property type="entry name" value="THIOL_PROTEASE_ASN"/>
    <property type="match status" value="1"/>
</dbReference>
<dbReference type="InterPro" id="IPR000668">
    <property type="entry name" value="Peptidase_C1A_C"/>
</dbReference>
<feature type="chain" id="PRO_5018717948" description="Peptidase C1A papain C-terminal domain-containing protein" evidence="3">
    <location>
        <begin position="22"/>
        <end position="543"/>
    </location>
</feature>
<dbReference type="KEGG" id="mbr:MONBRDRAFT_16217"/>
<dbReference type="STRING" id="81824.A9UVT4"/>
<dbReference type="RefSeq" id="XP_001744498.1">
    <property type="nucleotide sequence ID" value="XM_001744446.1"/>
</dbReference>
<dbReference type="InterPro" id="IPR025661">
    <property type="entry name" value="Pept_asp_AS"/>
</dbReference>
<sequence>MALFQTVLVAALCTAVALAGAAAPTYPQYTADIIIELPYIGLTEPVFIAFDGHAGRSRVEYYNGPFVCSHVGLFAPFGAGQDEVPEHTNERGNFDACFLTNGTADSPIDVLSLIPDLSDAYLIGNTTYRGQPAIHYSFSYTVGAKNNQYDFYFSAVSNYPLGFEMMGHDDLIGSHYDQYRVIYSTFKPSVNASAAYFEPRADLDCGDFPGQHTAPLSSLHNSTLILNFCHVDAEYELHKAQFNKTYDDAVEHQQRRHNFMHNKRYIESKNRAGLTYKLAINHLADWHDEEFKALRGTYSTPHLAESRRCPLDNLQREMIPEDKSMARPTFVDWREQGAVTEVKDQAICGSCWSFGTAESIEGQVAIQKGILQPLSQQSLMDCSWSYGNNACDGGEAFRAYEWIMENGFIPTAASYGLYQGADGVCHSKGTTPGATLATYVNVTSADMNTVLDTLATKGPLAIAIDASLRSFNFYSSGVYYDADCGNTTDALDHAVLAVGYGTDALGNDYWIVKNSWSTHYGDNGYILMSRKDNNCGTVQECCD</sequence>
<feature type="signal peptide" evidence="3">
    <location>
        <begin position="1"/>
        <end position="21"/>
    </location>
</feature>
<feature type="domain" description="Peptidase C1A papain C-terminal" evidence="4">
    <location>
        <begin position="327"/>
        <end position="539"/>
    </location>
</feature>
<accession>A9UVT4</accession>